<comment type="cofactor">
    <cofactor evidence="1 18 20">
        <name>Mn(2+)</name>
        <dbReference type="ChEBI" id="CHEBI:29035"/>
    </cofactor>
</comment>
<comment type="similarity">
    <text evidence="4 20">Belongs to the glycosyltransferase 43 family.</text>
</comment>
<dbReference type="GO" id="GO:0050650">
    <property type="term" value="P:chondroitin sulfate proteoglycan biosynthetic process"/>
    <property type="evidence" value="ECO:0007669"/>
    <property type="project" value="TreeGrafter"/>
</dbReference>
<evidence type="ECO:0000256" key="5">
    <source>
        <dbReference type="ARBA" id="ARBA00012641"/>
    </source>
</evidence>
<dbReference type="GO" id="GO:0000139">
    <property type="term" value="C:Golgi membrane"/>
    <property type="evidence" value="ECO:0007669"/>
    <property type="project" value="UniProtKB-SubCell"/>
</dbReference>
<dbReference type="PANTHER" id="PTHR10896">
    <property type="entry name" value="GALACTOSYLGALACTOSYLXYLOSYLPROTEIN 3-BETA-GLUCURONOSYLTRANSFERASE BETA-1,3-GLUCURONYLTRANSFERASE"/>
    <property type="match status" value="1"/>
</dbReference>
<feature type="binding site" evidence="17">
    <location>
        <begin position="54"/>
        <end position="56"/>
    </location>
    <ligand>
        <name>UDP-alpha-D-glucuronate</name>
        <dbReference type="ChEBI" id="CHEBI:58052"/>
    </ligand>
</feature>
<evidence type="ECO:0000256" key="8">
    <source>
        <dbReference type="ARBA" id="ARBA00022723"/>
    </source>
</evidence>
<evidence type="ECO:0000256" key="13">
    <source>
        <dbReference type="ARBA" id="ARBA00023180"/>
    </source>
</evidence>
<evidence type="ECO:0000256" key="19">
    <source>
        <dbReference type="PIRSR" id="PIRSR605027-6"/>
    </source>
</evidence>
<dbReference type="GO" id="GO:0046872">
    <property type="term" value="F:metal ion binding"/>
    <property type="evidence" value="ECO:0007669"/>
    <property type="project" value="UniProtKB-KW"/>
</dbReference>
<evidence type="ECO:0000256" key="15">
    <source>
        <dbReference type="ARBA" id="ARBA00047979"/>
    </source>
</evidence>
<keyword evidence="14 18" id="KW-0464">Manganese</keyword>
<keyword evidence="13 19" id="KW-0325">Glycoprotein</keyword>
<evidence type="ECO:0000256" key="3">
    <source>
        <dbReference type="ARBA" id="ARBA00004922"/>
    </source>
</evidence>
<dbReference type="EC" id="2.4.1.135" evidence="5 20"/>
<evidence type="ECO:0000256" key="14">
    <source>
        <dbReference type="ARBA" id="ARBA00023211"/>
    </source>
</evidence>
<evidence type="ECO:0000256" key="6">
    <source>
        <dbReference type="ARBA" id="ARBA00022679"/>
    </source>
</evidence>
<gene>
    <name evidence="21" type="ORF">CLUMA_CG010834</name>
</gene>
<reference evidence="21 22" key="1">
    <citation type="submission" date="2015-04" db="EMBL/GenBank/DDBJ databases">
        <authorList>
            <person name="Syromyatnikov M.Y."/>
            <person name="Popov V.N."/>
        </authorList>
    </citation>
    <scope>NUCLEOTIDE SEQUENCE [LARGE SCALE GENOMIC DNA]</scope>
</reference>
<protein>
    <recommendedName>
        <fullName evidence="5 20">Galactosylgalactosylxylosylprotein 3-beta-glucuronosyltransferase</fullName>
        <ecNumber evidence="5 20">2.4.1.135</ecNumber>
    </recommendedName>
</protein>
<dbReference type="EMBL" id="CVRI01000047">
    <property type="protein sequence ID" value="CRK97445.1"/>
    <property type="molecule type" value="Genomic_DNA"/>
</dbReference>
<dbReference type="InterPro" id="IPR005027">
    <property type="entry name" value="Glyco_trans_43"/>
</dbReference>
<sequence>MKVLNRFHKFGFGIVFGFLIGFLWSLIYSYEGTSFFHETLVKKEVLPQVYVITPTYRRQEQLADLTRLGYTLKHVPNLLWLLIEDSDSLNPLVADLLKKINVPFVHLNGKVLSILIPNSLSFSNISARIPEEYQKKKGKPRGVSNRNLGLEWIKKNATDGAFYFADDDNTYDPELFEEIRKTVNVSMFPVGVCTPYQVSSPIVRDGKIIGFYDGWKAGRKFPVDMAGFAVGGKFLLSRPNATMSFVMGKEEEDFLRSLDPFEISDIELLASNCTKILVWHTRTQKNAEAPAIDVKYNDTNLVELRKILVLVWHTQTVKTEKSKQIDHEKYGNTNLEQLAKLIV</sequence>
<dbReference type="CDD" id="cd00218">
    <property type="entry name" value="GlcAT-I"/>
    <property type="match status" value="1"/>
</dbReference>
<evidence type="ECO:0000256" key="17">
    <source>
        <dbReference type="PIRSR" id="PIRSR605027-2"/>
    </source>
</evidence>
<evidence type="ECO:0000256" key="1">
    <source>
        <dbReference type="ARBA" id="ARBA00001936"/>
    </source>
</evidence>
<dbReference type="OrthoDB" id="675023at2759"/>
<dbReference type="SUPFAM" id="SSF53448">
    <property type="entry name" value="Nucleotide-diphospho-sugar transferases"/>
    <property type="match status" value="1"/>
</dbReference>
<dbReference type="Gene3D" id="3.90.550.10">
    <property type="entry name" value="Spore Coat Polysaccharide Biosynthesis Protein SpsA, Chain A"/>
    <property type="match status" value="1"/>
</dbReference>
<feature type="active site" description="Proton donor/acceptor" evidence="16">
    <location>
        <position position="251"/>
    </location>
</feature>
<evidence type="ECO:0000256" key="12">
    <source>
        <dbReference type="ARBA" id="ARBA00023136"/>
    </source>
</evidence>
<comment type="subcellular location">
    <subcellularLocation>
        <location evidence="2 20">Golgi apparatus membrane</location>
        <topology evidence="2 20">Single-pass type II membrane protein</topology>
    </subcellularLocation>
</comment>
<feature type="binding site" evidence="17">
    <location>
        <begin position="166"/>
        <end position="168"/>
    </location>
    <ligand>
        <name>UDP-alpha-D-glucuronate</name>
        <dbReference type="ChEBI" id="CHEBI:58052"/>
    </ligand>
</feature>
<evidence type="ECO:0000256" key="11">
    <source>
        <dbReference type="ARBA" id="ARBA00023034"/>
    </source>
</evidence>
<organism evidence="21 22">
    <name type="scientific">Clunio marinus</name>
    <dbReference type="NCBI Taxonomy" id="568069"/>
    <lineage>
        <taxon>Eukaryota</taxon>
        <taxon>Metazoa</taxon>
        <taxon>Ecdysozoa</taxon>
        <taxon>Arthropoda</taxon>
        <taxon>Hexapoda</taxon>
        <taxon>Insecta</taxon>
        <taxon>Pterygota</taxon>
        <taxon>Neoptera</taxon>
        <taxon>Endopterygota</taxon>
        <taxon>Diptera</taxon>
        <taxon>Nematocera</taxon>
        <taxon>Chironomoidea</taxon>
        <taxon>Chironomidae</taxon>
        <taxon>Clunio</taxon>
    </lineage>
</organism>
<name>A0A1J1IAY2_9DIPT</name>
<accession>A0A1J1IAY2</accession>
<dbReference type="Pfam" id="PF03360">
    <property type="entry name" value="Glyco_transf_43"/>
    <property type="match status" value="1"/>
</dbReference>
<feature type="binding site" evidence="18">
    <location>
        <position position="168"/>
    </location>
    <ligand>
        <name>Mn(2+)</name>
        <dbReference type="ChEBI" id="CHEBI:29035"/>
    </ligand>
</feature>
<evidence type="ECO:0000256" key="20">
    <source>
        <dbReference type="RuleBase" id="RU363127"/>
    </source>
</evidence>
<dbReference type="GO" id="GO:0015018">
    <property type="term" value="F:galactosylgalactosylxylosylprotein 3-beta-glucuronosyltransferase activity"/>
    <property type="evidence" value="ECO:0007669"/>
    <property type="project" value="UniProtKB-UniRule"/>
</dbReference>
<comment type="pathway">
    <text evidence="3 20">Protein modification; protein glycosylation.</text>
</comment>
<keyword evidence="7 20" id="KW-0812">Transmembrane</keyword>
<dbReference type="GO" id="GO:0005975">
    <property type="term" value="P:carbohydrate metabolic process"/>
    <property type="evidence" value="ECO:0007669"/>
    <property type="project" value="TreeGrafter"/>
</dbReference>
<evidence type="ECO:0000256" key="4">
    <source>
        <dbReference type="ARBA" id="ARBA00007706"/>
    </source>
</evidence>
<keyword evidence="8 18" id="KW-0479">Metal-binding</keyword>
<comment type="catalytic activity">
    <reaction evidence="15 20">
        <text>3-O-(beta-D-galactosyl-(1-&gt;3)-beta-D-galactosyl-(1-&gt;4)-beta-D-xylosyl)-L-seryl-[protein] + UDP-alpha-D-glucuronate = 3-O-(beta-D-GlcA-(1-&gt;3)-beta-D-Gal-(1-&gt;3)-beta-D-Gal-(1-&gt;4)-beta-D-Xyl)-L-seryl-[protein] + UDP + H(+)</text>
        <dbReference type="Rhea" id="RHEA:24168"/>
        <dbReference type="Rhea" id="RHEA-COMP:12571"/>
        <dbReference type="Rhea" id="RHEA-COMP:12573"/>
        <dbReference type="ChEBI" id="CHEBI:15378"/>
        <dbReference type="ChEBI" id="CHEBI:58052"/>
        <dbReference type="ChEBI" id="CHEBI:58223"/>
        <dbReference type="ChEBI" id="CHEBI:132090"/>
        <dbReference type="ChEBI" id="CHEBI:132093"/>
        <dbReference type="EC" id="2.4.1.135"/>
    </reaction>
</comment>
<keyword evidence="6 20" id="KW-0808">Transferase</keyword>
<evidence type="ECO:0000256" key="2">
    <source>
        <dbReference type="ARBA" id="ARBA00004323"/>
    </source>
</evidence>
<keyword evidence="12 20" id="KW-0472">Membrane</keyword>
<evidence type="ECO:0000256" key="18">
    <source>
        <dbReference type="PIRSR" id="PIRSR605027-3"/>
    </source>
</evidence>
<feature type="binding site" evidence="17">
    <location>
        <position position="85"/>
    </location>
    <ligand>
        <name>UDP-alpha-D-glucuronate</name>
        <dbReference type="ChEBI" id="CHEBI:58052"/>
    </ligand>
</feature>
<keyword evidence="10 20" id="KW-1133">Transmembrane helix</keyword>
<evidence type="ECO:0000256" key="7">
    <source>
        <dbReference type="ARBA" id="ARBA00022692"/>
    </source>
</evidence>
<keyword evidence="11 20" id="KW-0333">Golgi apparatus</keyword>
<keyword evidence="22" id="KW-1185">Reference proteome</keyword>
<dbReference type="PANTHER" id="PTHR10896:SF50">
    <property type="entry name" value="GALACTOSYLGALACTOSYLXYLOSYLPROTEIN 3-BETA-GLUCURONOSYLTRANSFERASE P"/>
    <property type="match status" value="1"/>
</dbReference>
<dbReference type="AlphaFoldDB" id="A0A1J1IAY2"/>
<evidence type="ECO:0000256" key="10">
    <source>
        <dbReference type="ARBA" id="ARBA00022989"/>
    </source>
</evidence>
<dbReference type="FunFam" id="3.90.550.10:FF:000044">
    <property type="entry name" value="Galactosylgalactosylxylosylprotein 3-beta-glucuronosyltransferase"/>
    <property type="match status" value="1"/>
</dbReference>
<dbReference type="Proteomes" id="UP000183832">
    <property type="component" value="Unassembled WGS sequence"/>
</dbReference>
<evidence type="ECO:0000256" key="16">
    <source>
        <dbReference type="PIRSR" id="PIRSR605027-1"/>
    </source>
</evidence>
<dbReference type="UniPathway" id="UPA00378"/>
<evidence type="ECO:0000256" key="9">
    <source>
        <dbReference type="ARBA" id="ARBA00022968"/>
    </source>
</evidence>
<evidence type="ECO:0000313" key="21">
    <source>
        <dbReference type="EMBL" id="CRK97445.1"/>
    </source>
</evidence>
<evidence type="ECO:0000313" key="22">
    <source>
        <dbReference type="Proteomes" id="UP000183832"/>
    </source>
</evidence>
<feature type="binding site" evidence="17">
    <location>
        <begin position="280"/>
        <end position="282"/>
    </location>
    <ligand>
        <name>UDP-alpha-D-glucuronate</name>
        <dbReference type="ChEBI" id="CHEBI:58052"/>
    </ligand>
</feature>
<dbReference type="InterPro" id="IPR029044">
    <property type="entry name" value="Nucleotide-diphossugar_trans"/>
</dbReference>
<feature type="binding site" evidence="17">
    <location>
        <position position="146"/>
    </location>
    <ligand>
        <name>UDP-alpha-D-glucuronate</name>
        <dbReference type="ChEBI" id="CHEBI:58052"/>
    </ligand>
</feature>
<keyword evidence="9 20" id="KW-0735">Signal-anchor</keyword>
<feature type="binding site" evidence="17">
    <location>
        <position position="141"/>
    </location>
    <ligand>
        <name>UDP-alpha-D-glucuronate</name>
        <dbReference type="ChEBI" id="CHEBI:58052"/>
    </ligand>
</feature>
<proteinExistence type="inferred from homology"/>
<dbReference type="STRING" id="568069.A0A1J1IAY2"/>
<feature type="transmembrane region" description="Helical" evidence="20">
    <location>
        <begin position="12"/>
        <end position="30"/>
    </location>
</feature>
<feature type="glycosylation site" description="N-linked (GlcNAc...) asparagine" evidence="19">
    <location>
        <position position="272"/>
    </location>
</feature>